<name>A0AAV5SW51_9BILA</name>
<evidence type="ECO:0008006" key="3">
    <source>
        <dbReference type="Google" id="ProtNLM"/>
    </source>
</evidence>
<evidence type="ECO:0000313" key="1">
    <source>
        <dbReference type="EMBL" id="GMS87582.1"/>
    </source>
</evidence>
<protein>
    <recommendedName>
        <fullName evidence="3">F-box domain-containing protein</fullName>
    </recommendedName>
</protein>
<gene>
    <name evidence="1" type="ORF">PENTCL1PPCAC_9757</name>
</gene>
<organism evidence="1 2">
    <name type="scientific">Pristionchus entomophagus</name>
    <dbReference type="NCBI Taxonomy" id="358040"/>
    <lineage>
        <taxon>Eukaryota</taxon>
        <taxon>Metazoa</taxon>
        <taxon>Ecdysozoa</taxon>
        <taxon>Nematoda</taxon>
        <taxon>Chromadorea</taxon>
        <taxon>Rhabditida</taxon>
        <taxon>Rhabditina</taxon>
        <taxon>Diplogasteromorpha</taxon>
        <taxon>Diplogasteroidea</taxon>
        <taxon>Neodiplogasteridae</taxon>
        <taxon>Pristionchus</taxon>
    </lineage>
</organism>
<dbReference type="EMBL" id="BTSX01000003">
    <property type="protein sequence ID" value="GMS87582.1"/>
    <property type="molecule type" value="Genomic_DNA"/>
</dbReference>
<proteinExistence type="predicted"/>
<keyword evidence="2" id="KW-1185">Reference proteome</keyword>
<dbReference type="Proteomes" id="UP001432027">
    <property type="component" value="Unassembled WGS sequence"/>
</dbReference>
<accession>A0AAV5SW51</accession>
<dbReference type="AlphaFoldDB" id="A0AAV5SW51"/>
<reference evidence="1" key="1">
    <citation type="submission" date="2023-10" db="EMBL/GenBank/DDBJ databases">
        <title>Genome assembly of Pristionchus species.</title>
        <authorList>
            <person name="Yoshida K."/>
            <person name="Sommer R.J."/>
        </authorList>
    </citation>
    <scope>NUCLEOTIDE SEQUENCE</scope>
    <source>
        <strain evidence="1">RS0144</strain>
    </source>
</reference>
<sequence length="172" mass="20103">MENQSYFEKLPRELVWEIFEYTPSSVFELRQTSSVLRSLVDEFAMQRSTIVLVQEVRFFQETDHITIALFIPKHTSSLFELRLKLRRPACRVNVRVTRVNHLGSDPTIYDVKLRDHSEITRVLAHLKVCMGKRIVEVRLSECTDNNTLNTIDELFNGIQFRQLAVSCQTLSD</sequence>
<feature type="non-terminal residue" evidence="1">
    <location>
        <position position="172"/>
    </location>
</feature>
<evidence type="ECO:0000313" key="2">
    <source>
        <dbReference type="Proteomes" id="UP001432027"/>
    </source>
</evidence>
<comment type="caution">
    <text evidence="1">The sequence shown here is derived from an EMBL/GenBank/DDBJ whole genome shotgun (WGS) entry which is preliminary data.</text>
</comment>